<dbReference type="AlphaFoldDB" id="A0A1X7RL86"/>
<accession>A0A1X7RL86</accession>
<gene>
    <name evidence="2" type="ORF">ZT3D7_G3325</name>
</gene>
<dbReference type="InterPro" id="IPR027417">
    <property type="entry name" value="P-loop_NTPase"/>
</dbReference>
<dbReference type="PANTHER" id="PTHR36978:SF4">
    <property type="entry name" value="P-LOOP CONTAINING NUCLEOSIDE TRIPHOSPHATE HYDROLASE PROTEIN"/>
    <property type="match status" value="1"/>
</dbReference>
<keyword evidence="1" id="KW-0472">Membrane</keyword>
<proteinExistence type="predicted"/>
<feature type="transmembrane region" description="Helical" evidence="1">
    <location>
        <begin position="256"/>
        <end position="274"/>
    </location>
</feature>
<dbReference type="PANTHER" id="PTHR36978">
    <property type="entry name" value="P-LOOP CONTAINING NUCLEOTIDE TRIPHOSPHATE HYDROLASE"/>
    <property type="match status" value="1"/>
</dbReference>
<keyword evidence="1" id="KW-0812">Transmembrane</keyword>
<name>A0A1X7RL86_ZYMT9</name>
<dbReference type="InterPro" id="IPR040632">
    <property type="entry name" value="Sulfotransfer_4"/>
</dbReference>
<reference evidence="2 3" key="1">
    <citation type="submission" date="2016-06" db="EMBL/GenBank/DDBJ databases">
        <authorList>
            <person name="Kjaerup R.B."/>
            <person name="Dalgaard T.S."/>
            <person name="Juul-Madsen H.R."/>
        </authorList>
    </citation>
    <scope>NUCLEOTIDE SEQUENCE [LARGE SCALE GENOMIC DNA]</scope>
</reference>
<keyword evidence="1" id="KW-1133">Transmembrane helix</keyword>
<dbReference type="SUPFAM" id="SSF52540">
    <property type="entry name" value="P-loop containing nucleoside triphosphate hydrolases"/>
    <property type="match status" value="1"/>
</dbReference>
<evidence type="ECO:0000313" key="3">
    <source>
        <dbReference type="Proteomes" id="UP000215127"/>
    </source>
</evidence>
<sequence length="283" mass="33021">MHRYQSNRAAAMANSRLIDQVPDHPDPMEMQILILGMPRTGIISLRTALGKIGYRCFHGQMMDEFPELYPLWEEALRAKYYHEGEPFGPREYNKLLGNYNVSSNFPGTLVAEDLIKAYPNAKVILTMRNVDAWLESMKNSVDKAYQWRSFEWLAPWEPEVIGPWWKYHSFQHQLRRRIAPRGERQAFLDHYAAVKSLVPPERLLHYNIGDGWEPLCRFLDLPKPDCPFPHVNNSEQFVAGRARRWNRAFFAMTRKVVWPAALFISVCCLAYFIVVDMKAMEGL</sequence>
<protein>
    <recommendedName>
        <fullName evidence="4">NAD dependent epimerase/dehydratase</fullName>
    </recommendedName>
</protein>
<evidence type="ECO:0000313" key="2">
    <source>
        <dbReference type="EMBL" id="SMQ48176.1"/>
    </source>
</evidence>
<organism evidence="2 3">
    <name type="scientific">Zymoseptoria tritici (strain ST99CH_3D7)</name>
    <dbReference type="NCBI Taxonomy" id="1276538"/>
    <lineage>
        <taxon>Eukaryota</taxon>
        <taxon>Fungi</taxon>
        <taxon>Dikarya</taxon>
        <taxon>Ascomycota</taxon>
        <taxon>Pezizomycotina</taxon>
        <taxon>Dothideomycetes</taxon>
        <taxon>Dothideomycetidae</taxon>
        <taxon>Mycosphaerellales</taxon>
        <taxon>Mycosphaerellaceae</taxon>
        <taxon>Zymoseptoria</taxon>
    </lineage>
</organism>
<keyword evidence="3" id="KW-1185">Reference proteome</keyword>
<dbReference type="STRING" id="1276538.A0A1X7RL86"/>
<dbReference type="EMBL" id="LT853693">
    <property type="protein sequence ID" value="SMQ48176.1"/>
    <property type="molecule type" value="Genomic_DNA"/>
</dbReference>
<evidence type="ECO:0008006" key="4">
    <source>
        <dbReference type="Google" id="ProtNLM"/>
    </source>
</evidence>
<dbReference type="Proteomes" id="UP000215127">
    <property type="component" value="Chromosome 2"/>
</dbReference>
<dbReference type="Pfam" id="PF17784">
    <property type="entry name" value="Sulfotransfer_4"/>
    <property type="match status" value="1"/>
</dbReference>
<evidence type="ECO:0000256" key="1">
    <source>
        <dbReference type="SAM" id="Phobius"/>
    </source>
</evidence>
<dbReference type="Gene3D" id="3.40.50.300">
    <property type="entry name" value="P-loop containing nucleotide triphosphate hydrolases"/>
    <property type="match status" value="1"/>
</dbReference>